<name>B8J7B9_ANAD2</name>
<organism evidence="3 4">
    <name type="scientific">Anaeromyxobacter dehalogenans (strain ATCC BAA-258 / DSM 21875 / 2CP-1)</name>
    <dbReference type="NCBI Taxonomy" id="455488"/>
    <lineage>
        <taxon>Bacteria</taxon>
        <taxon>Pseudomonadati</taxon>
        <taxon>Myxococcota</taxon>
        <taxon>Myxococcia</taxon>
        <taxon>Myxococcales</taxon>
        <taxon>Cystobacterineae</taxon>
        <taxon>Anaeromyxobacteraceae</taxon>
        <taxon>Anaeromyxobacter</taxon>
    </lineage>
</organism>
<protein>
    <submittedName>
        <fullName evidence="3">Uncharacterized protein</fullName>
    </submittedName>
</protein>
<dbReference type="RefSeq" id="WP_012525924.1">
    <property type="nucleotide sequence ID" value="NC_011891.1"/>
</dbReference>
<keyword evidence="2" id="KW-0472">Membrane</keyword>
<keyword evidence="4" id="KW-1185">Reference proteome</keyword>
<keyword evidence="2" id="KW-1133">Transmembrane helix</keyword>
<keyword evidence="2" id="KW-0812">Transmembrane</keyword>
<proteinExistence type="predicted"/>
<dbReference type="EMBL" id="CP001359">
    <property type="protein sequence ID" value="ACL65309.1"/>
    <property type="molecule type" value="Genomic_DNA"/>
</dbReference>
<evidence type="ECO:0000256" key="2">
    <source>
        <dbReference type="SAM" id="Phobius"/>
    </source>
</evidence>
<dbReference type="KEGG" id="acp:A2cp1_1967"/>
<sequence>MAKYTGGANVKGGYYWNPRAWAVEVVPSEGGRLPGSGARFVKVPFPLLLVVVPVLGALFLMFMPVIGFALLVHAVVKKVTGGVKEGAADLAATVHPGWRPGEAHFTGKPGEEEEKAPGAAPTKELKALEDEIARKRGDE</sequence>
<dbReference type="AlphaFoldDB" id="B8J7B9"/>
<evidence type="ECO:0000313" key="4">
    <source>
        <dbReference type="Proteomes" id="UP000007089"/>
    </source>
</evidence>
<reference evidence="3" key="1">
    <citation type="submission" date="2009-01" db="EMBL/GenBank/DDBJ databases">
        <title>Complete sequence of Anaeromyxobacter dehalogenans 2CP-1.</title>
        <authorList>
            <consortium name="US DOE Joint Genome Institute"/>
            <person name="Lucas S."/>
            <person name="Copeland A."/>
            <person name="Lapidus A."/>
            <person name="Glavina del Rio T."/>
            <person name="Dalin E."/>
            <person name="Tice H."/>
            <person name="Bruce D."/>
            <person name="Goodwin L."/>
            <person name="Pitluck S."/>
            <person name="Saunders E."/>
            <person name="Brettin T."/>
            <person name="Detter J.C."/>
            <person name="Han C."/>
            <person name="Larimer F."/>
            <person name="Land M."/>
            <person name="Hauser L."/>
            <person name="Kyrpides N."/>
            <person name="Ovchinnikova G."/>
            <person name="Beliaev A.S."/>
            <person name="Richardson P."/>
        </authorList>
    </citation>
    <scope>NUCLEOTIDE SEQUENCE</scope>
    <source>
        <strain evidence="3">2CP-1</strain>
    </source>
</reference>
<evidence type="ECO:0000313" key="3">
    <source>
        <dbReference type="EMBL" id="ACL65309.1"/>
    </source>
</evidence>
<accession>B8J7B9</accession>
<dbReference type="Proteomes" id="UP000007089">
    <property type="component" value="Chromosome"/>
</dbReference>
<feature type="region of interest" description="Disordered" evidence="1">
    <location>
        <begin position="98"/>
        <end position="139"/>
    </location>
</feature>
<feature type="transmembrane region" description="Helical" evidence="2">
    <location>
        <begin position="47"/>
        <end position="72"/>
    </location>
</feature>
<dbReference type="HOGENOM" id="CLU_1821375_0_0_7"/>
<feature type="compositionally biased region" description="Basic and acidic residues" evidence="1">
    <location>
        <begin position="123"/>
        <end position="139"/>
    </location>
</feature>
<evidence type="ECO:0000256" key="1">
    <source>
        <dbReference type="SAM" id="MobiDB-lite"/>
    </source>
</evidence>
<gene>
    <name evidence="3" type="ordered locus">A2cp1_1967</name>
</gene>